<dbReference type="EMBL" id="LSLI01000030">
    <property type="protein sequence ID" value="KXS32423.1"/>
    <property type="molecule type" value="Genomic_DNA"/>
</dbReference>
<reference evidence="2 3" key="1">
    <citation type="submission" date="2016-02" db="EMBL/GenBank/DDBJ databases">
        <authorList>
            <person name="Wen L."/>
            <person name="He K."/>
            <person name="Yang H."/>
        </authorList>
    </citation>
    <scope>NUCLEOTIDE SEQUENCE [LARGE SCALE GENOMIC DNA]</scope>
    <source>
        <strain evidence="2">ShG14-8</strain>
    </source>
</reference>
<feature type="transmembrane region" description="Helical" evidence="1">
    <location>
        <begin position="6"/>
        <end position="27"/>
    </location>
</feature>
<reference evidence="2 3" key="2">
    <citation type="submission" date="2016-03" db="EMBL/GenBank/DDBJ databases">
        <title>New uncultured bacterium of the family Gallionellaceae from acid mine drainage: description and reconstruction of genome based on metagenomic analysis of microbial community.</title>
        <authorList>
            <person name="Kadnikov V."/>
            <person name="Ivasenko D."/>
            <person name="Beletsky A."/>
            <person name="Mardanov A."/>
            <person name="Danilova E."/>
            <person name="Pimenov N."/>
            <person name="Karnachuk O."/>
            <person name="Ravin N."/>
        </authorList>
    </citation>
    <scope>NUCLEOTIDE SEQUENCE [LARGE SCALE GENOMIC DNA]</scope>
    <source>
        <strain evidence="2">ShG14-8</strain>
    </source>
</reference>
<sequence length="97" mass="11113">MRTELLLVFMAGVVLGLFIMVIEIAALRTRAARIRDRQLGLYRSGRIFRLLTELFAIAAFFMVQPVMIAYLVAKALDGLNPAFSRHVIEQLWEVFSR</sequence>
<evidence type="ECO:0000256" key="1">
    <source>
        <dbReference type="SAM" id="Phobius"/>
    </source>
</evidence>
<name>A0A139BU51_9PROT</name>
<keyword evidence="1" id="KW-1133">Transmembrane helix</keyword>
<comment type="caution">
    <text evidence="2">The sequence shown here is derived from an EMBL/GenBank/DDBJ whole genome shotgun (WGS) entry which is preliminary data.</text>
</comment>
<gene>
    <name evidence="2" type="ORF">AWT59_1463</name>
</gene>
<dbReference type="AlphaFoldDB" id="A0A139BU51"/>
<organism evidence="2 3">
    <name type="scientific">Candidatus Gallionella acididurans</name>
    <dbReference type="NCBI Taxonomy" id="1796491"/>
    <lineage>
        <taxon>Bacteria</taxon>
        <taxon>Pseudomonadati</taxon>
        <taxon>Pseudomonadota</taxon>
        <taxon>Betaproteobacteria</taxon>
        <taxon>Nitrosomonadales</taxon>
        <taxon>Gallionellaceae</taxon>
        <taxon>Gallionella</taxon>
    </lineage>
</organism>
<feature type="transmembrane region" description="Helical" evidence="1">
    <location>
        <begin position="48"/>
        <end position="73"/>
    </location>
</feature>
<evidence type="ECO:0000313" key="2">
    <source>
        <dbReference type="EMBL" id="KXS32423.1"/>
    </source>
</evidence>
<evidence type="ECO:0000313" key="3">
    <source>
        <dbReference type="Proteomes" id="UP000070578"/>
    </source>
</evidence>
<keyword evidence="1" id="KW-0472">Membrane</keyword>
<keyword evidence="1" id="KW-0812">Transmembrane</keyword>
<accession>A0A139BU51</accession>
<dbReference type="Proteomes" id="UP000070578">
    <property type="component" value="Unassembled WGS sequence"/>
</dbReference>
<evidence type="ECO:0008006" key="4">
    <source>
        <dbReference type="Google" id="ProtNLM"/>
    </source>
</evidence>
<protein>
    <recommendedName>
        <fullName evidence="4">ABC3 transporter permease protein domain-containing protein</fullName>
    </recommendedName>
</protein>
<proteinExistence type="predicted"/>